<keyword evidence="1" id="KW-0732">Signal</keyword>
<dbReference type="PANTHER" id="PTHR39335">
    <property type="entry name" value="BLL4220 PROTEIN"/>
    <property type="match status" value="1"/>
</dbReference>
<dbReference type="GO" id="GO:0043448">
    <property type="term" value="P:alkane catabolic process"/>
    <property type="evidence" value="ECO:0007669"/>
    <property type="project" value="TreeGrafter"/>
</dbReference>
<evidence type="ECO:0008006" key="4">
    <source>
        <dbReference type="Google" id="ProtNLM"/>
    </source>
</evidence>
<feature type="chain" id="PRO_5031418844" description="Lipoprotein" evidence="1">
    <location>
        <begin position="23"/>
        <end position="126"/>
    </location>
</feature>
<dbReference type="AlphaFoldDB" id="A0A7Y7XVT6"/>
<dbReference type="PANTHER" id="PTHR39335:SF1">
    <property type="entry name" value="BLL4220 PROTEIN"/>
    <property type="match status" value="1"/>
</dbReference>
<name>A0A7Y7XVT6_9PSED</name>
<evidence type="ECO:0000313" key="3">
    <source>
        <dbReference type="Proteomes" id="UP000517547"/>
    </source>
</evidence>
<comment type="caution">
    <text evidence="2">The sequence shown here is derived from an EMBL/GenBank/DDBJ whole genome shotgun (WGS) entry which is preliminary data.</text>
</comment>
<dbReference type="InterPro" id="IPR005297">
    <property type="entry name" value="Lipoprotein_repeat"/>
</dbReference>
<dbReference type="RefSeq" id="WP_017125951.1">
    <property type="nucleotide sequence ID" value="NZ_JACAOK010000005.1"/>
</dbReference>
<evidence type="ECO:0000256" key="1">
    <source>
        <dbReference type="SAM" id="SignalP"/>
    </source>
</evidence>
<organism evidence="2 3">
    <name type="scientific">Pseudomonas gingeri</name>
    <dbReference type="NCBI Taxonomy" id="117681"/>
    <lineage>
        <taxon>Bacteria</taxon>
        <taxon>Pseudomonadati</taxon>
        <taxon>Pseudomonadota</taxon>
        <taxon>Gammaproteobacteria</taxon>
        <taxon>Pseudomonadales</taxon>
        <taxon>Pseudomonadaceae</taxon>
        <taxon>Pseudomonas</taxon>
    </lineage>
</organism>
<dbReference type="PIRSF" id="PIRSF029720">
    <property type="entry name" value="UCP029720"/>
    <property type="match status" value="1"/>
</dbReference>
<dbReference type="InterPro" id="IPR014558">
    <property type="entry name" value="UCP029720"/>
</dbReference>
<dbReference type="Proteomes" id="UP000517547">
    <property type="component" value="Unassembled WGS sequence"/>
</dbReference>
<dbReference type="EMBL" id="JACAQE010000002">
    <property type="protein sequence ID" value="NWC13248.1"/>
    <property type="molecule type" value="Genomic_DNA"/>
</dbReference>
<proteinExistence type="predicted"/>
<sequence>MLKKITLAAAVAMTCLSGVAFADAPAKVADTAAGKVLVDAKGMTLYTFSKDSAGKSACNGPCASNWPPLPAAAGAKASDGYSIVTRDDGSQQWAYKNMPLYSWVKDSKPGDTSGDGVNQVWHVAKP</sequence>
<reference evidence="2 3" key="1">
    <citation type="submission" date="2020-04" db="EMBL/GenBank/DDBJ databases">
        <title>Molecular characterization of pseudomonads from Agaricus bisporus reveal novel blotch 2 pathogens in Western Europe.</title>
        <authorList>
            <person name="Taparia T."/>
            <person name="Krijger M."/>
            <person name="Haynes E."/>
            <person name="Elpinstone J.G."/>
            <person name="Noble R."/>
            <person name="Van Der Wolf J."/>
        </authorList>
    </citation>
    <scope>NUCLEOTIDE SEQUENCE [LARGE SCALE GENOMIC DNA]</scope>
    <source>
        <strain evidence="2 3">IPO3738</strain>
    </source>
</reference>
<dbReference type="Pfam" id="PF03640">
    <property type="entry name" value="Lipoprotein_15"/>
    <property type="match status" value="2"/>
</dbReference>
<feature type="signal peptide" evidence="1">
    <location>
        <begin position="1"/>
        <end position="22"/>
    </location>
</feature>
<protein>
    <recommendedName>
        <fullName evidence="4">Lipoprotein</fullName>
    </recommendedName>
</protein>
<evidence type="ECO:0000313" key="2">
    <source>
        <dbReference type="EMBL" id="NWC13248.1"/>
    </source>
</evidence>
<accession>A0A7Y7XVT6</accession>
<gene>
    <name evidence="2" type="ORF">HX845_06330</name>
</gene>